<gene>
    <name evidence="1" type="ORF">CCMP2556_LOCUS32325</name>
</gene>
<organism evidence="1 2">
    <name type="scientific">Durusdinium trenchii</name>
    <dbReference type="NCBI Taxonomy" id="1381693"/>
    <lineage>
        <taxon>Eukaryota</taxon>
        <taxon>Sar</taxon>
        <taxon>Alveolata</taxon>
        <taxon>Dinophyceae</taxon>
        <taxon>Suessiales</taxon>
        <taxon>Symbiodiniaceae</taxon>
        <taxon>Durusdinium</taxon>
    </lineage>
</organism>
<reference evidence="1 2" key="1">
    <citation type="submission" date="2024-02" db="EMBL/GenBank/DDBJ databases">
        <authorList>
            <person name="Chen Y."/>
            <person name="Shah S."/>
            <person name="Dougan E. K."/>
            <person name="Thang M."/>
            <person name="Chan C."/>
        </authorList>
    </citation>
    <scope>NUCLEOTIDE SEQUENCE [LARGE SCALE GENOMIC DNA]</scope>
</reference>
<dbReference type="EMBL" id="CAXAMN010022029">
    <property type="protein sequence ID" value="CAK9065821.1"/>
    <property type="molecule type" value="Genomic_DNA"/>
</dbReference>
<dbReference type="Proteomes" id="UP001642484">
    <property type="component" value="Unassembled WGS sequence"/>
</dbReference>
<comment type="caution">
    <text evidence="1">The sequence shown here is derived from an EMBL/GenBank/DDBJ whole genome shotgun (WGS) entry which is preliminary data.</text>
</comment>
<accession>A0ABP0NQF0</accession>
<protein>
    <submittedName>
        <fullName evidence="1">Uncharacterized protein</fullName>
    </submittedName>
</protein>
<evidence type="ECO:0000313" key="2">
    <source>
        <dbReference type="Proteomes" id="UP001642484"/>
    </source>
</evidence>
<proteinExistence type="predicted"/>
<evidence type="ECO:0000313" key="1">
    <source>
        <dbReference type="EMBL" id="CAK9065821.1"/>
    </source>
</evidence>
<sequence length="449" mass="48761">MSKLQELQPAIASGLAEGDSDKILAELAVQYVGREWEVWPQVMSRWLLRHFDELGSLDRCLAQDEAHVARITARNPSLEPKSFLTPRPDRRQALVMCGAALAPVDRLATKANAVVFQMSADYVGSPFYPKNTQVDYQKAPLCPCDACCYQSCKTMRTVGGGFVESFAFGGTAPTKGSEQKGGTDVAVGAPARPFSLPCAAGISSWGPGGALNESELVADIANIRQLYWPVTSPQLPMPQAAVEYELADGGCVDTSGLLSQLQRKATRLVSIVPSDAPLDAAAVNGPTVTVESFKPDVAGVYDALYVLFGYEKPGTGRLRQNDQVFDRALLLPIVRELKVLVDAGKPAVLKKTLQVLPNDWWGIAGNCEVELIIVVLEVCREFQDLLPADTKQELAKWDGAFPHFPYYKTVLNNLTDLLGLTWPQVNLLAAQAEYSVKTNAALFQELFAA</sequence>
<name>A0ABP0NQF0_9DINO</name>
<keyword evidence="2" id="KW-1185">Reference proteome</keyword>